<feature type="transmembrane region" description="Helical" evidence="1">
    <location>
        <begin position="297"/>
        <end position="317"/>
    </location>
</feature>
<name>A0A4Y9IN99_9BACT</name>
<feature type="transmembrane region" description="Helical" evidence="1">
    <location>
        <begin position="65"/>
        <end position="83"/>
    </location>
</feature>
<evidence type="ECO:0008006" key="4">
    <source>
        <dbReference type="Google" id="ProtNLM"/>
    </source>
</evidence>
<feature type="transmembrane region" description="Helical" evidence="1">
    <location>
        <begin position="329"/>
        <end position="358"/>
    </location>
</feature>
<organism evidence="2 3">
    <name type="scientific">Dysgonomonas mossii</name>
    <dbReference type="NCBI Taxonomy" id="163665"/>
    <lineage>
        <taxon>Bacteria</taxon>
        <taxon>Pseudomonadati</taxon>
        <taxon>Bacteroidota</taxon>
        <taxon>Bacteroidia</taxon>
        <taxon>Bacteroidales</taxon>
        <taxon>Dysgonomonadaceae</taxon>
        <taxon>Dysgonomonas</taxon>
    </lineage>
</organism>
<dbReference type="RefSeq" id="WP_167755441.1">
    <property type="nucleotide sequence ID" value="NZ_JADGKW010000002.1"/>
</dbReference>
<feature type="transmembrane region" description="Helical" evidence="1">
    <location>
        <begin position="156"/>
        <end position="173"/>
    </location>
</feature>
<feature type="transmembrane region" description="Helical" evidence="1">
    <location>
        <begin position="127"/>
        <end position="149"/>
    </location>
</feature>
<evidence type="ECO:0000256" key="1">
    <source>
        <dbReference type="SAM" id="Phobius"/>
    </source>
</evidence>
<protein>
    <recommendedName>
        <fullName evidence="4">O-antigen ligase domain-containing protein</fullName>
    </recommendedName>
</protein>
<proteinExistence type="predicted"/>
<gene>
    <name evidence="2" type="ORF">E4T88_07245</name>
</gene>
<sequence length="379" mass="44263">MPKLYYPLGAVSYLLFIYAFFIKRWSLPFKSNTDIVYIFLLFIILLVILRPVLKFNLSEYRGQLLYPYGFLAHILPFILLLRLHNISFPIVKRYLYIYGTIGIFFFIIDINTIFIDNTNLGFNEYQEYLFTISRSLTFLTAGLIVFFIPQFFSKKVKVLTIICFLLALFIQAFAARRGGILLLLIILCFSLYLVLDKRYGFVTKGIIFVIVIAFISILFYLVADNFALLLERLDKDTRGVVEVYLYRSLDHNYTDWIFGRGLDGTYYFPIGDPESFPDMNRGVIETGYLYYILKGGLLYLFCYIVILLVAFIKGFFFSNNTLCKGMSLYILYNLISLYPFGLPSFSFSTFILWLSVVWCMRSSCLKKTDMEVQTLFNSK</sequence>
<accession>A0A4Y9IN99</accession>
<feature type="transmembrane region" description="Helical" evidence="1">
    <location>
        <begin position="35"/>
        <end position="53"/>
    </location>
</feature>
<evidence type="ECO:0000313" key="2">
    <source>
        <dbReference type="EMBL" id="TFU89801.1"/>
    </source>
</evidence>
<dbReference type="EMBL" id="SPPK01000002">
    <property type="protein sequence ID" value="TFU89801.1"/>
    <property type="molecule type" value="Genomic_DNA"/>
</dbReference>
<keyword evidence="1" id="KW-1133">Transmembrane helix</keyword>
<feature type="transmembrane region" description="Helical" evidence="1">
    <location>
        <begin position="6"/>
        <end position="23"/>
    </location>
</feature>
<keyword evidence="1" id="KW-0472">Membrane</keyword>
<evidence type="ECO:0000313" key="3">
    <source>
        <dbReference type="Proteomes" id="UP000298285"/>
    </source>
</evidence>
<dbReference type="Proteomes" id="UP000298285">
    <property type="component" value="Unassembled WGS sequence"/>
</dbReference>
<keyword evidence="1" id="KW-0812">Transmembrane</keyword>
<reference evidence="2 3" key="1">
    <citation type="submission" date="2019-03" db="EMBL/GenBank/DDBJ databases">
        <title>Diversity of the mouse oral microbiome.</title>
        <authorList>
            <person name="Joseph S."/>
            <person name="Aduse-Opoku J."/>
            <person name="Curtis M."/>
            <person name="Wade W."/>
            <person name="Hashim A."/>
        </authorList>
    </citation>
    <scope>NUCLEOTIDE SEQUENCE [LARGE SCALE GENOMIC DNA]</scope>
    <source>
        <strain evidence="2 3">P11</strain>
    </source>
</reference>
<feature type="transmembrane region" description="Helical" evidence="1">
    <location>
        <begin position="179"/>
        <end position="195"/>
    </location>
</feature>
<feature type="transmembrane region" description="Helical" evidence="1">
    <location>
        <begin position="202"/>
        <end position="223"/>
    </location>
</feature>
<comment type="caution">
    <text evidence="2">The sequence shown here is derived from an EMBL/GenBank/DDBJ whole genome shotgun (WGS) entry which is preliminary data.</text>
</comment>
<dbReference type="AlphaFoldDB" id="A0A4Y9IN99"/>
<feature type="transmembrane region" description="Helical" evidence="1">
    <location>
        <begin position="95"/>
        <end position="115"/>
    </location>
</feature>